<proteinExistence type="predicted"/>
<dbReference type="InterPro" id="IPR013766">
    <property type="entry name" value="Thioredoxin_domain"/>
</dbReference>
<dbReference type="PANTHER" id="PTHR42852">
    <property type="entry name" value="THIOL:DISULFIDE INTERCHANGE PROTEIN DSBE"/>
    <property type="match status" value="1"/>
</dbReference>
<evidence type="ECO:0000256" key="1">
    <source>
        <dbReference type="ARBA" id="ARBA00023284"/>
    </source>
</evidence>
<evidence type="ECO:0000313" key="4">
    <source>
        <dbReference type="Proteomes" id="UP001597545"/>
    </source>
</evidence>
<dbReference type="InterPro" id="IPR000866">
    <property type="entry name" value="AhpC/TSA"/>
</dbReference>
<dbReference type="PANTHER" id="PTHR42852:SF13">
    <property type="entry name" value="PROTEIN DIPZ"/>
    <property type="match status" value="1"/>
</dbReference>
<dbReference type="Proteomes" id="UP001597545">
    <property type="component" value="Unassembled WGS sequence"/>
</dbReference>
<evidence type="ECO:0000259" key="2">
    <source>
        <dbReference type="PROSITE" id="PS51352"/>
    </source>
</evidence>
<keyword evidence="1" id="KW-0676">Redox-active center</keyword>
<dbReference type="EMBL" id="JBHULR010000015">
    <property type="protein sequence ID" value="MFD2549227.1"/>
    <property type="molecule type" value="Genomic_DNA"/>
</dbReference>
<dbReference type="InterPro" id="IPR050553">
    <property type="entry name" value="Thioredoxin_ResA/DsbE_sf"/>
</dbReference>
<dbReference type="RefSeq" id="WP_380905545.1">
    <property type="nucleotide sequence ID" value="NZ_JBHUEG010000012.1"/>
</dbReference>
<name>A0ABW5KJR0_9SPHI</name>
<dbReference type="PROSITE" id="PS00194">
    <property type="entry name" value="THIOREDOXIN_1"/>
    <property type="match status" value="1"/>
</dbReference>
<dbReference type="CDD" id="cd02966">
    <property type="entry name" value="TlpA_like_family"/>
    <property type="match status" value="1"/>
</dbReference>
<accession>A0ABW5KJR0</accession>
<dbReference type="InterPro" id="IPR036249">
    <property type="entry name" value="Thioredoxin-like_sf"/>
</dbReference>
<sequence length="469" mass="53318">MRKLRKWESYARLQKRISRTIVDIFRSKYNRSRTLFGWVLPLTFSLFSNLVNAQEPRGDGVGNGLPTSAPLEFSGLVPVAFWDIPFAVVDGYGTERSVTLEAYKEKGLVILDFWATWCGPCLSSLEQLNSFYGQLPSGALVLPVSSESKEKVQGLLNRKGWNILSIYGDTVLQQYFAHQNIPFVVWIKDGKLMAQTGGQYTKREVIESILAGVDVPMLQDQGAVFDTHDPVGDENLLYRFEMGGRQRSDIGGVNRLTRGIRGFNLSFKQLLGEVYKGKIARYELPYRFRWEIVDSIRTELEREGRYTGIYQEDLDWQQWQRRNTFCFELQFNESVESVSHADIREALGEQLQSYFARSRGIAFGLEKRIAEAYILSHAADYGRLQAEAKVSGNLKFREAGGSSLLLLLRQRLAGNGLPLLSKLDRKDGGIWIPDLEGAGEEEIRERLRNVGIILEKSQAEIELLIIRPK</sequence>
<dbReference type="Pfam" id="PF00578">
    <property type="entry name" value="AhpC-TSA"/>
    <property type="match status" value="1"/>
</dbReference>
<keyword evidence="4" id="KW-1185">Reference proteome</keyword>
<gene>
    <name evidence="3" type="ORF">ACFSR5_16385</name>
</gene>
<dbReference type="SUPFAM" id="SSF52833">
    <property type="entry name" value="Thioredoxin-like"/>
    <property type="match status" value="1"/>
</dbReference>
<reference evidence="4" key="1">
    <citation type="journal article" date="2019" name="Int. J. Syst. Evol. Microbiol.">
        <title>The Global Catalogue of Microorganisms (GCM) 10K type strain sequencing project: providing services to taxonomists for standard genome sequencing and annotation.</title>
        <authorList>
            <consortium name="The Broad Institute Genomics Platform"/>
            <consortium name="The Broad Institute Genome Sequencing Center for Infectious Disease"/>
            <person name="Wu L."/>
            <person name="Ma J."/>
        </authorList>
    </citation>
    <scope>NUCLEOTIDE SEQUENCE [LARGE SCALE GENOMIC DNA]</scope>
    <source>
        <strain evidence="4">KCTC 42662</strain>
    </source>
</reference>
<dbReference type="InterPro" id="IPR017937">
    <property type="entry name" value="Thioredoxin_CS"/>
</dbReference>
<comment type="caution">
    <text evidence="3">The sequence shown here is derived from an EMBL/GenBank/DDBJ whole genome shotgun (WGS) entry which is preliminary data.</text>
</comment>
<dbReference type="Gene3D" id="3.40.30.10">
    <property type="entry name" value="Glutaredoxin"/>
    <property type="match status" value="1"/>
</dbReference>
<protein>
    <submittedName>
        <fullName evidence="3">TlpA family protein disulfide reductase</fullName>
    </submittedName>
</protein>
<organism evidence="3 4">
    <name type="scientific">Sphingobacterium suaedae</name>
    <dbReference type="NCBI Taxonomy" id="1686402"/>
    <lineage>
        <taxon>Bacteria</taxon>
        <taxon>Pseudomonadati</taxon>
        <taxon>Bacteroidota</taxon>
        <taxon>Sphingobacteriia</taxon>
        <taxon>Sphingobacteriales</taxon>
        <taxon>Sphingobacteriaceae</taxon>
        <taxon>Sphingobacterium</taxon>
    </lineage>
</organism>
<evidence type="ECO:0000313" key="3">
    <source>
        <dbReference type="EMBL" id="MFD2549227.1"/>
    </source>
</evidence>
<feature type="domain" description="Thioredoxin" evidence="2">
    <location>
        <begin position="65"/>
        <end position="215"/>
    </location>
</feature>
<dbReference type="PROSITE" id="PS51352">
    <property type="entry name" value="THIOREDOXIN_2"/>
    <property type="match status" value="1"/>
</dbReference>